<sequence>MAAVQICILSSSSRTASRWWAPHLLPSQDSGVLADVLPASSPSQDPAVARQERKPVVGILPPSPLRLRIKAELEEQATLVSVFWMLQERYNLQILERHQLVEG</sequence>
<protein>
    <submittedName>
        <fullName evidence="1">Uncharacterized protein</fullName>
    </submittedName>
</protein>
<reference evidence="1" key="1">
    <citation type="submission" date="2015-06" db="UniProtKB">
        <authorList>
            <consortium name="EnsemblPlants"/>
        </authorList>
    </citation>
    <scope>IDENTIFICATION</scope>
</reference>
<dbReference type="EnsemblPlants" id="EMT28513">
    <property type="protein sequence ID" value="EMT28513"/>
    <property type="gene ID" value="F775_43527"/>
</dbReference>
<evidence type="ECO:0000313" key="1">
    <source>
        <dbReference type="EnsemblPlants" id="EMT28513"/>
    </source>
</evidence>
<name>M8C385_AEGTA</name>
<proteinExistence type="predicted"/>
<accession>M8C385</accession>
<dbReference type="AlphaFoldDB" id="M8C385"/>
<organism evidence="1">
    <name type="scientific">Aegilops tauschii</name>
    <name type="common">Tausch's goatgrass</name>
    <name type="synonym">Aegilops squarrosa</name>
    <dbReference type="NCBI Taxonomy" id="37682"/>
    <lineage>
        <taxon>Eukaryota</taxon>
        <taxon>Viridiplantae</taxon>
        <taxon>Streptophyta</taxon>
        <taxon>Embryophyta</taxon>
        <taxon>Tracheophyta</taxon>
        <taxon>Spermatophyta</taxon>
        <taxon>Magnoliopsida</taxon>
        <taxon>Liliopsida</taxon>
        <taxon>Poales</taxon>
        <taxon>Poaceae</taxon>
        <taxon>BOP clade</taxon>
        <taxon>Pooideae</taxon>
        <taxon>Triticodae</taxon>
        <taxon>Triticeae</taxon>
        <taxon>Triticinae</taxon>
        <taxon>Aegilops</taxon>
    </lineage>
</organism>